<protein>
    <submittedName>
        <fullName evidence="3">Alpha/beta hydrolase</fullName>
    </submittedName>
</protein>
<dbReference type="GO" id="GO:0016787">
    <property type="term" value="F:hydrolase activity"/>
    <property type="evidence" value="ECO:0007669"/>
    <property type="project" value="UniProtKB-KW"/>
</dbReference>
<dbReference type="Gene3D" id="3.40.50.1820">
    <property type="entry name" value="alpha/beta hydrolase"/>
    <property type="match status" value="1"/>
</dbReference>
<evidence type="ECO:0000259" key="2">
    <source>
        <dbReference type="Pfam" id="PF12146"/>
    </source>
</evidence>
<dbReference type="InterPro" id="IPR029058">
    <property type="entry name" value="AB_hydrolase_fold"/>
</dbReference>
<feature type="transmembrane region" description="Helical" evidence="1">
    <location>
        <begin position="6"/>
        <end position="27"/>
    </location>
</feature>
<dbReference type="SUPFAM" id="SSF53474">
    <property type="entry name" value="alpha/beta-Hydrolases"/>
    <property type="match status" value="1"/>
</dbReference>
<dbReference type="Proteomes" id="UP001597510">
    <property type="component" value="Unassembled WGS sequence"/>
</dbReference>
<keyword evidence="1" id="KW-1133">Transmembrane helix</keyword>
<sequence length="265" mass="30383">MVKKILTIALIIYVAVFGLAVLFQRFIMLHPAKLDKAYAFDFPDAQEFYVTPEPSINLNALMFVTTDTAKKGVVMYLHGNSHNIKVWGKYAKQFTSRGYDVIMYDYRGFGKSNGRLDEKNLLEDAQKVLQDIQRRYSPNKTVIYGRSLGTGVATKLAMDNQIKTLILETPYTCIPDVAWSHAPLFPYSKACEFTIPTYEWITKVKVPIHIFHGTDDQIIPYEHSLKLVELLKKKPDDILTTLPGGRHRGLDKFKEYQTKLDEILK</sequence>
<keyword evidence="4" id="KW-1185">Reference proteome</keyword>
<evidence type="ECO:0000256" key="1">
    <source>
        <dbReference type="SAM" id="Phobius"/>
    </source>
</evidence>
<accession>A0ABW5JGF1</accession>
<dbReference type="InterPro" id="IPR022742">
    <property type="entry name" value="Hydrolase_4"/>
</dbReference>
<evidence type="ECO:0000313" key="4">
    <source>
        <dbReference type="Proteomes" id="UP001597510"/>
    </source>
</evidence>
<keyword evidence="1" id="KW-0812">Transmembrane</keyword>
<dbReference type="Pfam" id="PF12146">
    <property type="entry name" value="Hydrolase_4"/>
    <property type="match status" value="1"/>
</dbReference>
<gene>
    <name evidence="3" type="ORF">ACFSR2_23470</name>
</gene>
<reference evidence="4" key="1">
    <citation type="journal article" date="2019" name="Int. J. Syst. Evol. Microbiol.">
        <title>The Global Catalogue of Microorganisms (GCM) 10K type strain sequencing project: providing services to taxonomists for standard genome sequencing and annotation.</title>
        <authorList>
            <consortium name="The Broad Institute Genomics Platform"/>
            <consortium name="The Broad Institute Genome Sequencing Center for Infectious Disease"/>
            <person name="Wu L."/>
            <person name="Ma J."/>
        </authorList>
    </citation>
    <scope>NUCLEOTIDE SEQUENCE [LARGE SCALE GENOMIC DNA]</scope>
    <source>
        <strain evidence="4">KCTC 52344</strain>
    </source>
</reference>
<feature type="domain" description="Serine aminopeptidase S33" evidence="2">
    <location>
        <begin position="70"/>
        <end position="174"/>
    </location>
</feature>
<keyword evidence="3" id="KW-0378">Hydrolase</keyword>
<dbReference type="PANTHER" id="PTHR12277">
    <property type="entry name" value="ALPHA/BETA HYDROLASE DOMAIN-CONTAINING PROTEIN"/>
    <property type="match status" value="1"/>
</dbReference>
<dbReference type="PANTHER" id="PTHR12277:SF81">
    <property type="entry name" value="PROTEIN ABHD13"/>
    <property type="match status" value="1"/>
</dbReference>
<evidence type="ECO:0000313" key="3">
    <source>
        <dbReference type="EMBL" id="MFD2523881.1"/>
    </source>
</evidence>
<dbReference type="RefSeq" id="WP_340234287.1">
    <property type="nucleotide sequence ID" value="NZ_JBBEWC010000001.1"/>
</dbReference>
<organism evidence="3 4">
    <name type="scientific">Emticicia soli</name>
    <dbReference type="NCBI Taxonomy" id="2027878"/>
    <lineage>
        <taxon>Bacteria</taxon>
        <taxon>Pseudomonadati</taxon>
        <taxon>Bacteroidota</taxon>
        <taxon>Cytophagia</taxon>
        <taxon>Cytophagales</taxon>
        <taxon>Leadbetterellaceae</taxon>
        <taxon>Emticicia</taxon>
    </lineage>
</organism>
<keyword evidence="1" id="KW-0472">Membrane</keyword>
<name>A0ABW5JGF1_9BACT</name>
<comment type="caution">
    <text evidence="3">The sequence shown here is derived from an EMBL/GenBank/DDBJ whole genome shotgun (WGS) entry which is preliminary data.</text>
</comment>
<dbReference type="EMBL" id="JBHULC010000038">
    <property type="protein sequence ID" value="MFD2523881.1"/>
    <property type="molecule type" value="Genomic_DNA"/>
</dbReference>
<proteinExistence type="predicted"/>